<feature type="region of interest" description="Disordered" evidence="6">
    <location>
        <begin position="29"/>
        <end position="111"/>
    </location>
</feature>
<dbReference type="CDD" id="cd00086">
    <property type="entry name" value="homeodomain"/>
    <property type="match status" value="1"/>
</dbReference>
<dbReference type="KEGG" id="emc:129345713"/>
<dbReference type="GO" id="GO:0000978">
    <property type="term" value="F:RNA polymerase II cis-regulatory region sequence-specific DNA binding"/>
    <property type="evidence" value="ECO:0007669"/>
    <property type="project" value="TreeGrafter"/>
</dbReference>
<dbReference type="GO" id="GO:0000981">
    <property type="term" value="F:DNA-binding transcription factor activity, RNA polymerase II-specific"/>
    <property type="evidence" value="ECO:0007669"/>
    <property type="project" value="TreeGrafter"/>
</dbReference>
<feature type="compositionally biased region" description="Low complexity" evidence="6">
    <location>
        <begin position="74"/>
        <end position="89"/>
    </location>
</feature>
<protein>
    <submittedName>
        <fullName evidence="9">Homeobox protein NANOG-like</fullName>
    </submittedName>
</protein>
<evidence type="ECO:0000259" key="7">
    <source>
        <dbReference type="PROSITE" id="PS50071"/>
    </source>
</evidence>
<accession>A0AA97KLR3</accession>
<organism evidence="8 9">
    <name type="scientific">Eublepharis macularius</name>
    <name type="common">Leopard gecko</name>
    <name type="synonym">Cyrtodactylus macularius</name>
    <dbReference type="NCBI Taxonomy" id="481883"/>
    <lineage>
        <taxon>Eukaryota</taxon>
        <taxon>Metazoa</taxon>
        <taxon>Chordata</taxon>
        <taxon>Craniata</taxon>
        <taxon>Vertebrata</taxon>
        <taxon>Euteleostomi</taxon>
        <taxon>Lepidosauria</taxon>
        <taxon>Squamata</taxon>
        <taxon>Bifurcata</taxon>
        <taxon>Gekkota</taxon>
        <taxon>Eublepharidae</taxon>
        <taxon>Eublepharinae</taxon>
        <taxon>Eublepharis</taxon>
    </lineage>
</organism>
<sequence length="330" mass="36176">MSAPLTISAAYQAYPAGVAAGLGFQEYYWHSPEEDDEEPEAGRYSQEESGTLQDPDVSPVTSTSGLLTHYAPDSASSPNRHPSSPHPASVSQRSKADSERAAKKSKSRTTFSQEQLQVLHLRFQSQKYLSPQQIRELGSALGLTYKQVKTWFQNQRMKFKRTQKETLWMKKGMCPPQNGFQQAGCLDLLPPPPQDYSMNPARSIHSLSNVHEGSVSNQSYGSSQNYPNDYSSLYGSPQSFYPVVAGENGGFYGKAAGTCYGQQAISYVSQQKMNFYHGFSASVEYAAVKMEDGYPFSNGSASTAAFPSSSVVQHYQTPLQTQGTQGSCNP</sequence>
<evidence type="ECO:0000256" key="5">
    <source>
        <dbReference type="RuleBase" id="RU000682"/>
    </source>
</evidence>
<evidence type="ECO:0000256" key="4">
    <source>
        <dbReference type="PROSITE-ProRule" id="PRU00108"/>
    </source>
</evidence>
<dbReference type="AlphaFoldDB" id="A0AA97KLR3"/>
<evidence type="ECO:0000313" key="8">
    <source>
        <dbReference type="Proteomes" id="UP001190640"/>
    </source>
</evidence>
<proteinExistence type="predicted"/>
<dbReference type="PROSITE" id="PS50071">
    <property type="entry name" value="HOMEOBOX_2"/>
    <property type="match status" value="1"/>
</dbReference>
<keyword evidence="8" id="KW-1185">Reference proteome</keyword>
<dbReference type="SMART" id="SM00389">
    <property type="entry name" value="HOX"/>
    <property type="match status" value="1"/>
</dbReference>
<evidence type="ECO:0000256" key="2">
    <source>
        <dbReference type="ARBA" id="ARBA00023155"/>
    </source>
</evidence>
<evidence type="ECO:0000256" key="6">
    <source>
        <dbReference type="SAM" id="MobiDB-lite"/>
    </source>
</evidence>
<comment type="subcellular location">
    <subcellularLocation>
        <location evidence="4 5">Nucleus</location>
    </subcellularLocation>
</comment>
<dbReference type="PANTHER" id="PTHR24327:SF72">
    <property type="entry name" value="HOMEOBOX PROTEIN NANOG"/>
    <property type="match status" value="1"/>
</dbReference>
<keyword evidence="3 4" id="KW-0539">Nucleus</keyword>
<evidence type="ECO:0000256" key="3">
    <source>
        <dbReference type="ARBA" id="ARBA00023242"/>
    </source>
</evidence>
<dbReference type="SUPFAM" id="SSF46689">
    <property type="entry name" value="Homeodomain-like"/>
    <property type="match status" value="1"/>
</dbReference>
<dbReference type="PANTHER" id="PTHR24327">
    <property type="entry name" value="HOMEOBOX PROTEIN"/>
    <property type="match status" value="1"/>
</dbReference>
<dbReference type="Pfam" id="PF00046">
    <property type="entry name" value="Homeodomain"/>
    <property type="match status" value="1"/>
</dbReference>
<dbReference type="GeneID" id="129345713"/>
<feature type="domain" description="Homeobox" evidence="7">
    <location>
        <begin position="102"/>
        <end position="162"/>
    </location>
</feature>
<reference evidence="9" key="1">
    <citation type="submission" date="2025-08" db="UniProtKB">
        <authorList>
            <consortium name="RefSeq"/>
        </authorList>
    </citation>
    <scope>IDENTIFICATION</scope>
    <source>
        <tissue evidence="9">Blood</tissue>
    </source>
</reference>
<dbReference type="Proteomes" id="UP001190640">
    <property type="component" value="Chromosome 18"/>
</dbReference>
<gene>
    <name evidence="9" type="primary">LOC129345713</name>
</gene>
<dbReference type="RefSeq" id="XP_054858913.1">
    <property type="nucleotide sequence ID" value="XM_055002938.1"/>
</dbReference>
<feature type="DNA-binding region" description="Homeobox" evidence="4">
    <location>
        <begin position="104"/>
        <end position="163"/>
    </location>
</feature>
<keyword evidence="2 4" id="KW-0371">Homeobox</keyword>
<keyword evidence="1 4" id="KW-0238">DNA-binding</keyword>
<dbReference type="InterPro" id="IPR009057">
    <property type="entry name" value="Homeodomain-like_sf"/>
</dbReference>
<dbReference type="Gene3D" id="1.10.10.60">
    <property type="entry name" value="Homeodomain-like"/>
    <property type="match status" value="1"/>
</dbReference>
<dbReference type="InterPro" id="IPR050460">
    <property type="entry name" value="Distal-less_Homeobox_TF"/>
</dbReference>
<dbReference type="GO" id="GO:0005634">
    <property type="term" value="C:nucleus"/>
    <property type="evidence" value="ECO:0007669"/>
    <property type="project" value="UniProtKB-SubCell"/>
</dbReference>
<evidence type="ECO:0000256" key="1">
    <source>
        <dbReference type="ARBA" id="ARBA00023125"/>
    </source>
</evidence>
<name>A0AA97KLR3_EUBMA</name>
<dbReference type="InterPro" id="IPR001356">
    <property type="entry name" value="HD"/>
</dbReference>
<evidence type="ECO:0000313" key="9">
    <source>
        <dbReference type="RefSeq" id="XP_054858913.1"/>
    </source>
</evidence>